<name>A0A6J4JJB5_9CHLR</name>
<reference evidence="1" key="1">
    <citation type="submission" date="2020-02" db="EMBL/GenBank/DDBJ databases">
        <authorList>
            <person name="Meier V. D."/>
        </authorList>
    </citation>
    <scope>NUCLEOTIDE SEQUENCE</scope>
    <source>
        <strain evidence="1">AVDCRST_MAG93</strain>
    </source>
</reference>
<dbReference type="AlphaFoldDB" id="A0A6J4JJB5"/>
<organism evidence="1">
    <name type="scientific">uncultured Chloroflexia bacterium</name>
    <dbReference type="NCBI Taxonomy" id="1672391"/>
    <lineage>
        <taxon>Bacteria</taxon>
        <taxon>Bacillati</taxon>
        <taxon>Chloroflexota</taxon>
        <taxon>Chloroflexia</taxon>
        <taxon>environmental samples</taxon>
    </lineage>
</organism>
<protein>
    <submittedName>
        <fullName evidence="1">Uncharacterized protein</fullName>
    </submittedName>
</protein>
<feature type="non-terminal residue" evidence="1">
    <location>
        <position position="46"/>
    </location>
</feature>
<sequence>MGCRGALSTPALRALSDWHIFARLTTYLTTSGVVRYVVTYGGSEAG</sequence>
<proteinExistence type="predicted"/>
<evidence type="ECO:0000313" key="1">
    <source>
        <dbReference type="EMBL" id="CAA9279096.1"/>
    </source>
</evidence>
<gene>
    <name evidence="1" type="ORF">AVDCRST_MAG93-3069</name>
</gene>
<accession>A0A6J4JJB5</accession>
<dbReference type="EMBL" id="CADCTR010001051">
    <property type="protein sequence ID" value="CAA9279096.1"/>
    <property type="molecule type" value="Genomic_DNA"/>
</dbReference>